<evidence type="ECO:0000313" key="1">
    <source>
        <dbReference type="EMBL" id="CAF1245251.1"/>
    </source>
</evidence>
<dbReference type="OrthoDB" id="10030997at2759"/>
<reference evidence="1" key="1">
    <citation type="submission" date="2021-02" db="EMBL/GenBank/DDBJ databases">
        <authorList>
            <person name="Nowell W R."/>
        </authorList>
    </citation>
    <scope>NUCLEOTIDE SEQUENCE</scope>
</reference>
<proteinExistence type="predicted"/>
<name>A0A814ZKZ3_ADIRI</name>
<evidence type="ECO:0000313" key="2">
    <source>
        <dbReference type="Proteomes" id="UP000663852"/>
    </source>
</evidence>
<sequence length="574" mass="67730">MNKLFFPNLKSLSIYRCLISTSLLQTLSSLIQHQLNHLTLKFDHDAVRVLNNVRGKSPIIDDIEQSKCEMSVLLRQIFSSQCKLKSLYLDMKNLSYWEHICLKRHFDCFDYNQHQFQCVNLCRLHIHLEYMCFLEHLIHHVPNLEKLSVVCTHLQLDEVRRLDVETFRASDEGWIYKVPKLKYFMLKSGIDDATELNHLKWLLNNLRHISKLRIYLKYRVGWLRNSHSNISNTIDTNFIRQYCLPGILSNLKDFYLYIGQPFATSTTEMERINDEFTNNLLFLNGQYIKFQVIHDQKRSYQHIFSSNLDQSQFLAQSLVEQNRYECSDIQNIRFDLDQSFCRDLKQFSKSSLNISSISVRPVTTSIEPIQLQPLLSAFETTINNLDVKLRNVTILRFGFCNVFMMHPCHQLSNSIKTYVTILAHLVSIPNQLRSLFIAKFEWLLYLFQYAADKLRKNALNTVRCIEFGLASCNYGSNESIGLGANLVPVLSTYMPHLRILRLWRLDDFPWTSHEHTIVFEQNLCQLHDQLKELLFLDIYGVISDMKVESYRQMVQTRFPSCRVYVKTSRFCLWF</sequence>
<organism evidence="1 2">
    <name type="scientific">Adineta ricciae</name>
    <name type="common">Rotifer</name>
    <dbReference type="NCBI Taxonomy" id="249248"/>
    <lineage>
        <taxon>Eukaryota</taxon>
        <taxon>Metazoa</taxon>
        <taxon>Spiralia</taxon>
        <taxon>Gnathifera</taxon>
        <taxon>Rotifera</taxon>
        <taxon>Eurotatoria</taxon>
        <taxon>Bdelloidea</taxon>
        <taxon>Adinetida</taxon>
        <taxon>Adinetidae</taxon>
        <taxon>Adineta</taxon>
    </lineage>
</organism>
<protein>
    <recommendedName>
        <fullName evidence="3">F-box domain-containing protein</fullName>
    </recommendedName>
</protein>
<dbReference type="AlphaFoldDB" id="A0A814ZKZ3"/>
<evidence type="ECO:0008006" key="3">
    <source>
        <dbReference type="Google" id="ProtNLM"/>
    </source>
</evidence>
<comment type="caution">
    <text evidence="1">The sequence shown here is derived from an EMBL/GenBank/DDBJ whole genome shotgun (WGS) entry which is preliminary data.</text>
</comment>
<accession>A0A814ZKZ3</accession>
<dbReference type="EMBL" id="CAJNOJ010000176">
    <property type="protein sequence ID" value="CAF1245251.1"/>
    <property type="molecule type" value="Genomic_DNA"/>
</dbReference>
<dbReference type="Proteomes" id="UP000663852">
    <property type="component" value="Unassembled WGS sequence"/>
</dbReference>
<gene>
    <name evidence="1" type="ORF">EDS130_LOCUS27670</name>
</gene>